<dbReference type="Proteomes" id="UP000433366">
    <property type="component" value="Unassembled WGS sequence"/>
</dbReference>
<dbReference type="EMBL" id="CVOQ01000035">
    <property type="protein sequence ID" value="CRI17827.1"/>
    <property type="molecule type" value="Genomic_DNA"/>
</dbReference>
<dbReference type="EMBL" id="UAUX01000002">
    <property type="protein sequence ID" value="SPZ96693.1"/>
    <property type="molecule type" value="Genomic_DNA"/>
</dbReference>
<accession>A0A090LZ62</accession>
<dbReference type="EMBL" id="WPRH01000600">
    <property type="protein sequence ID" value="MVI56474.1"/>
    <property type="molecule type" value="Genomic_DNA"/>
</dbReference>
<feature type="domain" description="HTH tetR-type" evidence="3">
    <location>
        <begin position="8"/>
        <end position="68"/>
    </location>
</feature>
<dbReference type="InterPro" id="IPR001647">
    <property type="entry name" value="HTH_TetR"/>
</dbReference>
<dbReference type="PROSITE" id="PS50977">
    <property type="entry name" value="HTH_TETR_2"/>
    <property type="match status" value="1"/>
</dbReference>
<dbReference type="PATRIC" id="fig|1280.3371.peg.2428"/>
<dbReference type="EMBL" id="JXIG01000626">
    <property type="protein sequence ID" value="KIT96916.1"/>
    <property type="molecule type" value="Genomic_DNA"/>
</dbReference>
<dbReference type="InterPro" id="IPR039532">
    <property type="entry name" value="TetR_C_Firmicutes"/>
</dbReference>
<evidence type="ECO:0000256" key="1">
    <source>
        <dbReference type="ARBA" id="ARBA00023125"/>
    </source>
</evidence>
<dbReference type="Proteomes" id="UP000502818">
    <property type="component" value="Chromosome"/>
</dbReference>
<dbReference type="RefSeq" id="WP_000656768.1">
    <property type="nucleotide sequence ID" value="NZ_AP017891.1"/>
</dbReference>
<reference evidence="8 20" key="7">
    <citation type="submission" date="2019-11" db="EMBL/GenBank/DDBJ databases">
        <title>Implementation of targeted gown and glove precautions to prevent Staphylococcus aureus acquisition in community-based nursing homes.</title>
        <authorList>
            <person name="Stine O.C."/>
        </authorList>
    </citation>
    <scope>NUCLEOTIDE SEQUENCE [LARGE SCALE GENOMIC DNA]</scope>
    <source>
        <strain evidence="8 20">S_4031.LGMP.AI</strain>
    </source>
</reference>
<dbReference type="Proteomes" id="UP000238775">
    <property type="component" value="Unassembled WGS sequence"/>
</dbReference>
<dbReference type="PANTHER" id="PTHR43479">
    <property type="entry name" value="ACREF/ENVCD OPERON REPRESSOR-RELATED"/>
    <property type="match status" value="1"/>
</dbReference>
<reference evidence="6 14" key="1">
    <citation type="submission" date="2015-01" db="EMBL/GenBank/DDBJ databases">
        <title>Characterization of Swiss Staphylococcus aureus strains involved in food poisoning.</title>
        <authorList>
            <person name="Crovadore J."/>
            <person name="Chablais R."/>
            <person name="Tonacini J."/>
            <person name="Schnyder B."/>
            <person name="Lefort F."/>
        </authorList>
    </citation>
    <scope>NUCLEOTIDE SEQUENCE [LARGE SCALE GENOMIC DNA]</scope>
    <source>
        <strain evidence="6 14">SA-120</strain>
    </source>
</reference>
<evidence type="ECO:0000313" key="17">
    <source>
        <dbReference type="Proteomes" id="UP000238775"/>
    </source>
</evidence>
<dbReference type="SMR" id="A0A090LZ62"/>
<evidence type="ECO:0000313" key="13">
    <source>
        <dbReference type="EMBL" id="SUK18807.1"/>
    </source>
</evidence>
<reference evidence="10 17" key="4">
    <citation type="submission" date="2017-11" db="EMBL/GenBank/DDBJ databases">
        <authorList>
            <person name="Founou R.C."/>
            <person name="Founou L."/>
            <person name="Allam M."/>
            <person name="Ismail A."/>
            <person name="Essack S.Y."/>
        </authorList>
    </citation>
    <scope>NUCLEOTIDE SEQUENCE [LARGE SCALE GENOMIC DNA]</scope>
    <source>
        <strain evidence="10 17">G703N2B1</strain>
    </source>
</reference>
<reference evidence="9 16" key="3">
    <citation type="journal article" date="2017" name="BMC Genomics">
        <title>Prophages and adaptation of Staphylococcus aureus ST398 to the human clinic.</title>
        <authorList>
            <consortium name="Regional Infection Control Group of the Centre Region"/>
            <person name="Diene S.M."/>
            <person name="Corvaglia A.R."/>
            <person name="Francois P."/>
            <person name="van der Mee-Marquet N."/>
        </authorList>
    </citation>
    <scope>NUCLEOTIDE SEQUENCE [LARGE SCALE GENOMIC DNA]</scope>
    <source>
        <strain evidence="9 16">SA13-246</strain>
    </source>
</reference>
<evidence type="ECO:0000313" key="6">
    <source>
        <dbReference type="EMBL" id="KIT96916.1"/>
    </source>
</evidence>
<dbReference type="Proteomes" id="UP000463077">
    <property type="component" value="Unassembled WGS sequence"/>
</dbReference>
<dbReference type="GO" id="GO:0003677">
    <property type="term" value="F:DNA binding"/>
    <property type="evidence" value="ECO:0007669"/>
    <property type="project" value="UniProtKB-UniRule"/>
</dbReference>
<dbReference type="InterPro" id="IPR050624">
    <property type="entry name" value="HTH-type_Tx_Regulator"/>
</dbReference>
<dbReference type="Proteomes" id="UP000254224">
    <property type="component" value="Unassembled WGS sequence"/>
</dbReference>
<dbReference type="EMBL" id="UHAI01000002">
    <property type="protein sequence ID" value="SUK18807.1"/>
    <property type="molecule type" value="Genomic_DNA"/>
</dbReference>
<gene>
    <name evidence="9" type="ORF">AS572_09465</name>
    <name evidence="5" type="ORF">BN1321_400026</name>
    <name evidence="10" type="ORF">CV021_12170</name>
    <name evidence="7" type="ORF">GAY54_08585</name>
    <name evidence="8" type="ORF">GO793_11490</name>
    <name evidence="11" type="ORF">HH313_002452</name>
    <name evidence="12" type="ORF">NCTC7878_00151</name>
    <name evidence="13" type="ORF">NCTC7972_02332</name>
    <name evidence="6" type="ORF">QU38_07625</name>
    <name evidence="4" type="ORF">SAMEA70245418_00407</name>
</gene>
<dbReference type="Proteomes" id="UP000032274">
    <property type="component" value="Unassembled WGS sequence"/>
</dbReference>
<evidence type="ECO:0000313" key="16">
    <source>
        <dbReference type="Proteomes" id="UP000197894"/>
    </source>
</evidence>
<dbReference type="EMBL" id="PGWZ01000420">
    <property type="protein sequence ID" value="PPJ72770.1"/>
    <property type="molecule type" value="Genomic_DNA"/>
</dbReference>
<dbReference type="Pfam" id="PF14278">
    <property type="entry name" value="TetR_C_8"/>
    <property type="match status" value="1"/>
</dbReference>
<evidence type="ECO:0000313" key="9">
    <source>
        <dbReference type="EMBL" id="OWT15555.1"/>
    </source>
</evidence>
<dbReference type="Proteomes" id="UP000249913">
    <property type="component" value="Unassembled WGS sequence"/>
</dbReference>
<reference evidence="18 19" key="5">
    <citation type="submission" date="2018-06" db="EMBL/GenBank/DDBJ databases">
        <authorList>
            <consortium name="Pathogen Informatics"/>
            <person name="Doyle S."/>
        </authorList>
    </citation>
    <scope>NUCLEOTIDE SEQUENCE [LARGE SCALE GENOMIC DNA]</scope>
    <source>
        <strain evidence="12 18">NCTC7878</strain>
        <strain evidence="13 19">NCTC7972</strain>
    </source>
</reference>
<dbReference type="EMBL" id="CAIIKR010000001">
    <property type="protein sequence ID" value="CAC8495980.1"/>
    <property type="molecule type" value="Genomic_DNA"/>
</dbReference>
<evidence type="ECO:0000313" key="19">
    <source>
        <dbReference type="Proteomes" id="UP000254224"/>
    </source>
</evidence>
<dbReference type="Proteomes" id="UP000039437">
    <property type="component" value="Unassembled WGS sequence"/>
</dbReference>
<dbReference type="Pfam" id="PF00440">
    <property type="entry name" value="TetR_N"/>
    <property type="match status" value="1"/>
</dbReference>
<evidence type="ECO:0000313" key="11">
    <source>
        <dbReference type="EMBL" id="QJR08483.1"/>
    </source>
</evidence>
<evidence type="ECO:0000313" key="20">
    <source>
        <dbReference type="Proteomes" id="UP000433366"/>
    </source>
</evidence>
<evidence type="ECO:0000313" key="18">
    <source>
        <dbReference type="Proteomes" id="UP000249913"/>
    </source>
</evidence>
<dbReference type="SUPFAM" id="SSF46689">
    <property type="entry name" value="Homeodomain-like"/>
    <property type="match status" value="1"/>
</dbReference>
<evidence type="ECO:0000313" key="12">
    <source>
        <dbReference type="EMBL" id="SPZ96693.1"/>
    </source>
</evidence>
<evidence type="ECO:0000256" key="2">
    <source>
        <dbReference type="PROSITE-ProRule" id="PRU00335"/>
    </source>
</evidence>
<evidence type="ECO:0000313" key="14">
    <source>
        <dbReference type="Proteomes" id="UP000032274"/>
    </source>
</evidence>
<sequence length="207" mass="24478">MKEDRRIRKTKSSIKQAFTKLLQEKDLEKITIRDITTRADINRGTFYLHYEDKYMLLADMEDEYISELTTYTQFDLLRGSSIEDIANTFVNNILKNIFQHIHDNLEFYHTILQLERTSQLELKINEHIKNNMQRYISINHSIGGIPEMYFYSYVSGATISIIKYWVMDKQPISVDELAKHVHNIVFNGPLRIMAENRLHKSNLDSLT</sequence>
<name>A0A090LZ62_STAAU</name>
<evidence type="ECO:0000259" key="3">
    <source>
        <dbReference type="PROSITE" id="PS50977"/>
    </source>
</evidence>
<evidence type="ECO:0000313" key="5">
    <source>
        <dbReference type="EMBL" id="CRI17827.1"/>
    </source>
</evidence>
<evidence type="ECO:0000313" key="8">
    <source>
        <dbReference type="EMBL" id="MVI56474.1"/>
    </source>
</evidence>
<dbReference type="OMA" id="SYITSAH"/>
<dbReference type="EMBL" id="LNJK01000005">
    <property type="protein sequence ID" value="OWT15555.1"/>
    <property type="molecule type" value="Genomic_DNA"/>
</dbReference>
<dbReference type="Gene3D" id="1.10.357.10">
    <property type="entry name" value="Tetracycline Repressor, domain 2"/>
    <property type="match status" value="1"/>
</dbReference>
<reference evidence="7 21" key="6">
    <citation type="journal article" date="2019" name="Int. J. Infect. Dis.">
        <title>Characterization of a community-acquired methicillin-resistant sequence type 338 Staphylococcus aureus strain containing a staphylococcal cassette chromosome mec type VT.</title>
        <authorList>
            <person name="Chen Y."/>
            <person name="Hong J."/>
            <person name="Chen Y."/>
            <person name="Wang H."/>
            <person name="Yu Y."/>
            <person name="Qu T."/>
        </authorList>
    </citation>
    <scope>NUCLEOTIDE SEQUENCE [LARGE SCALE GENOMIC DNA]</scope>
    <source>
        <strain evidence="7 21">LJ05</strain>
    </source>
</reference>
<evidence type="ECO:0000313" key="22">
    <source>
        <dbReference type="Proteomes" id="UP000502818"/>
    </source>
</evidence>
<dbReference type="InterPro" id="IPR009057">
    <property type="entry name" value="Homeodomain-like_sf"/>
</dbReference>
<dbReference type="KEGG" id="sams:NI36_11770"/>
<protein>
    <submittedName>
        <fullName evidence="5">TetR family regulatory protein</fullName>
    </submittedName>
    <submittedName>
        <fullName evidence="6">TetR family transcriptional regulator</fullName>
    </submittedName>
    <submittedName>
        <fullName evidence="10">TetR/AcrR family transcriptional regulator</fullName>
    </submittedName>
    <submittedName>
        <fullName evidence="4">Transcriptional regulator, TetR family</fullName>
    </submittedName>
</protein>
<dbReference type="EMBL" id="WFHO01000016">
    <property type="protein sequence ID" value="MUG52609.1"/>
    <property type="molecule type" value="Genomic_DNA"/>
</dbReference>
<reference evidence="4 23" key="9">
    <citation type="submission" date="2020-06" db="EMBL/GenBank/DDBJ databases">
        <authorList>
            <consortium name="Pathogen Informatics"/>
        </authorList>
    </citation>
    <scope>NUCLEOTIDE SEQUENCE [LARGE SCALE GENOMIC DNA]</scope>
    <source>
        <strain evidence="4 23">MOS222</strain>
    </source>
</reference>
<dbReference type="Proteomes" id="UP000507408">
    <property type="component" value="Unassembled WGS sequence"/>
</dbReference>
<dbReference type="EMBL" id="CP053070">
    <property type="protein sequence ID" value="QJR08483.1"/>
    <property type="molecule type" value="Genomic_DNA"/>
</dbReference>
<evidence type="ECO:0000313" key="7">
    <source>
        <dbReference type="EMBL" id="MUG52609.1"/>
    </source>
</evidence>
<organism evidence="5 15">
    <name type="scientific">Staphylococcus aureus</name>
    <dbReference type="NCBI Taxonomy" id="1280"/>
    <lineage>
        <taxon>Bacteria</taxon>
        <taxon>Bacillati</taxon>
        <taxon>Bacillota</taxon>
        <taxon>Bacilli</taxon>
        <taxon>Bacillales</taxon>
        <taxon>Staphylococcaceae</taxon>
        <taxon>Staphylococcus</taxon>
    </lineage>
</organism>
<evidence type="ECO:0000313" key="23">
    <source>
        <dbReference type="Proteomes" id="UP000507408"/>
    </source>
</evidence>
<reference evidence="5 15" key="2">
    <citation type="submission" date="2015-04" db="EMBL/GenBank/DDBJ databases">
        <authorList>
            <person name="Syromyatnikov M.Y."/>
            <person name="Popov V.N."/>
        </authorList>
    </citation>
    <scope>NUCLEOTIDE SEQUENCE [LARGE SCALE GENOMIC DNA]</scope>
    <source>
        <strain evidence="5 15">AH1</strain>
    </source>
</reference>
<keyword evidence="1 2" id="KW-0238">DNA-binding</keyword>
<dbReference type="Proteomes" id="UP000197894">
    <property type="component" value="Unassembled WGS sequence"/>
</dbReference>
<feature type="DNA-binding region" description="H-T-H motif" evidence="2">
    <location>
        <begin position="31"/>
        <end position="50"/>
    </location>
</feature>
<evidence type="ECO:0000313" key="15">
    <source>
        <dbReference type="Proteomes" id="UP000039437"/>
    </source>
</evidence>
<evidence type="ECO:0000313" key="4">
    <source>
        <dbReference type="EMBL" id="CAC8495980.1"/>
    </source>
</evidence>
<evidence type="ECO:0000313" key="10">
    <source>
        <dbReference type="EMBL" id="PPJ72770.1"/>
    </source>
</evidence>
<evidence type="ECO:0000313" key="21">
    <source>
        <dbReference type="Proteomes" id="UP000463077"/>
    </source>
</evidence>
<proteinExistence type="predicted"/>
<accession>A0A0D1JS46</accession>
<dbReference type="PANTHER" id="PTHR43479:SF23">
    <property type="entry name" value="HTH TETR-TYPE DOMAIN-CONTAINING PROTEIN"/>
    <property type="match status" value="1"/>
</dbReference>
<dbReference type="AlphaFoldDB" id="A0A090LZ62"/>
<reference evidence="11 22" key="8">
    <citation type="submission" date="2020-04" db="EMBL/GenBank/DDBJ databases">
        <authorList>
            <person name="Kim J.-M."/>
            <person name="Chung S.H."/>
            <person name="Kim I."/>
            <person name="Kim J.-S."/>
        </authorList>
    </citation>
    <scope>NUCLEOTIDE SEQUENCE [LARGE SCALE GENOMIC DNA]</scope>
    <source>
        <strain evidence="11">HL20709</strain>
    </source>
</reference>